<gene>
    <name evidence="3" type="primary">LOC104753394</name>
</gene>
<dbReference type="InterPro" id="IPR012337">
    <property type="entry name" value="RNaseH-like_sf"/>
</dbReference>
<dbReference type="GeneID" id="104753394"/>
<dbReference type="Gene3D" id="3.30.420.10">
    <property type="entry name" value="Ribonuclease H-like superfamily/Ribonuclease H"/>
    <property type="match status" value="1"/>
</dbReference>
<evidence type="ECO:0000259" key="1">
    <source>
        <dbReference type="Pfam" id="PF13456"/>
    </source>
</evidence>
<sequence>MTISGPLKALGDGPEIISLLASVWKVWALSQVPVGSHSFPVESVYANMDHFLDPTSPGSHVSAFPWILWYLWKARNAKVFENIMERPEEVVRVAEGEALSWQQAQEEGEAVVSTVQPTVADSRLRGPNTYLPMFFSGYRCFVDGSWKSGDLFAGAGWFCTQSQDPTPSMGATNFRRSLTPLHAEVEAFIWAMRCMIRHDYRDVAFYPDCADLVKMVSSPHDWSAFSTYLDDIKMDREEFSSFSLSFIPRNANIKADLLARCARTSPHNVLYVNNFPSHLLI</sequence>
<dbReference type="InterPro" id="IPR002156">
    <property type="entry name" value="RNaseH_domain"/>
</dbReference>
<dbReference type="SUPFAM" id="SSF53098">
    <property type="entry name" value="Ribonuclease H-like"/>
    <property type="match status" value="1"/>
</dbReference>
<dbReference type="CDD" id="cd06222">
    <property type="entry name" value="RNase_H_like"/>
    <property type="match status" value="1"/>
</dbReference>
<organism evidence="2 3">
    <name type="scientific">Camelina sativa</name>
    <name type="common">False flax</name>
    <name type="synonym">Myagrum sativum</name>
    <dbReference type="NCBI Taxonomy" id="90675"/>
    <lineage>
        <taxon>Eukaryota</taxon>
        <taxon>Viridiplantae</taxon>
        <taxon>Streptophyta</taxon>
        <taxon>Embryophyta</taxon>
        <taxon>Tracheophyta</taxon>
        <taxon>Spermatophyta</taxon>
        <taxon>Magnoliopsida</taxon>
        <taxon>eudicotyledons</taxon>
        <taxon>Gunneridae</taxon>
        <taxon>Pentapetalae</taxon>
        <taxon>rosids</taxon>
        <taxon>malvids</taxon>
        <taxon>Brassicales</taxon>
        <taxon>Brassicaceae</taxon>
        <taxon>Camelineae</taxon>
        <taxon>Camelina</taxon>
    </lineage>
</organism>
<dbReference type="InterPro" id="IPR036397">
    <property type="entry name" value="RNaseH_sf"/>
</dbReference>
<dbReference type="RefSeq" id="XP_010473957.1">
    <property type="nucleotide sequence ID" value="XM_010475655.1"/>
</dbReference>
<reference evidence="2" key="1">
    <citation type="journal article" date="2014" name="Nat. Commun.">
        <title>The emerging biofuel crop Camelina sativa retains a highly undifferentiated hexaploid genome structure.</title>
        <authorList>
            <person name="Kagale S."/>
            <person name="Koh C."/>
            <person name="Nixon J."/>
            <person name="Bollina V."/>
            <person name="Clarke W.E."/>
            <person name="Tuteja R."/>
            <person name="Spillane C."/>
            <person name="Robinson S.J."/>
            <person name="Links M.G."/>
            <person name="Clarke C."/>
            <person name="Higgins E.E."/>
            <person name="Huebert T."/>
            <person name="Sharpe A.G."/>
            <person name="Parkin I.A."/>
        </authorList>
    </citation>
    <scope>NUCLEOTIDE SEQUENCE [LARGE SCALE GENOMIC DNA]</scope>
    <source>
        <strain evidence="2">cv. DH55</strain>
    </source>
</reference>
<feature type="domain" description="RNase H type-1" evidence="1">
    <location>
        <begin position="142"/>
        <end position="260"/>
    </location>
</feature>
<protein>
    <submittedName>
        <fullName evidence="3">Uncharacterized protein LOC104753394</fullName>
    </submittedName>
</protein>
<dbReference type="InterPro" id="IPR044730">
    <property type="entry name" value="RNase_H-like_dom_plant"/>
</dbReference>
<dbReference type="Pfam" id="PF13456">
    <property type="entry name" value="RVT_3"/>
    <property type="match status" value="1"/>
</dbReference>
<dbReference type="Proteomes" id="UP000694864">
    <property type="component" value="Chromosome 16"/>
</dbReference>
<accession>A0ABM0WP31</accession>
<dbReference type="PANTHER" id="PTHR34146">
    <property type="entry name" value="POLYNUCLEOTIDYL TRANSFERASE, RIBONUCLEASE H-LIKE SUPERFAMILY PROTEIN-RELATED"/>
    <property type="match status" value="1"/>
</dbReference>
<dbReference type="PANTHER" id="PTHR34146:SF3">
    <property type="entry name" value="POLYNUCLEOTIDYL TRANSFERASE, RIBONUCLEASE H-LIKE SUPERFAMILY PROTEIN"/>
    <property type="match status" value="1"/>
</dbReference>
<reference evidence="3" key="2">
    <citation type="submission" date="2025-08" db="UniProtKB">
        <authorList>
            <consortium name="RefSeq"/>
        </authorList>
    </citation>
    <scope>IDENTIFICATION</scope>
    <source>
        <tissue evidence="3">Leaf</tissue>
    </source>
</reference>
<evidence type="ECO:0000313" key="2">
    <source>
        <dbReference type="Proteomes" id="UP000694864"/>
    </source>
</evidence>
<proteinExistence type="predicted"/>
<evidence type="ECO:0000313" key="3">
    <source>
        <dbReference type="RefSeq" id="XP_010473957.1"/>
    </source>
</evidence>
<name>A0ABM0WP31_CAMSA</name>
<keyword evidence="2" id="KW-1185">Reference proteome</keyword>